<accession>A0ABN1YJY9</accession>
<feature type="region of interest" description="Disordered" evidence="1">
    <location>
        <begin position="1"/>
        <end position="80"/>
    </location>
</feature>
<evidence type="ECO:0000313" key="3">
    <source>
        <dbReference type="Proteomes" id="UP001500973"/>
    </source>
</evidence>
<dbReference type="EMBL" id="BAAAIZ010000008">
    <property type="protein sequence ID" value="GAA1416122.1"/>
    <property type="molecule type" value="Genomic_DNA"/>
</dbReference>
<gene>
    <name evidence="2" type="ORF">GCM10009601_07330</name>
</gene>
<sequence>MAPTLQVRRARRKPEGARTAGRVRIRPGGPAGHGPSDPGAHRATGQVGAGQEGAEGPRRDIVAPITFRSPSGRHTDRSAS</sequence>
<name>A0ABN1YJY9_9ACTN</name>
<dbReference type="Proteomes" id="UP001500973">
    <property type="component" value="Unassembled WGS sequence"/>
</dbReference>
<evidence type="ECO:0000256" key="1">
    <source>
        <dbReference type="SAM" id="MobiDB-lite"/>
    </source>
</evidence>
<organism evidence="2 3">
    <name type="scientific">Streptomyces thermospinosisporus</name>
    <dbReference type="NCBI Taxonomy" id="161482"/>
    <lineage>
        <taxon>Bacteria</taxon>
        <taxon>Bacillati</taxon>
        <taxon>Actinomycetota</taxon>
        <taxon>Actinomycetes</taxon>
        <taxon>Kitasatosporales</taxon>
        <taxon>Streptomycetaceae</taxon>
        <taxon>Streptomyces</taxon>
    </lineage>
</organism>
<comment type="caution">
    <text evidence="2">The sequence shown here is derived from an EMBL/GenBank/DDBJ whole genome shotgun (WGS) entry which is preliminary data.</text>
</comment>
<evidence type="ECO:0000313" key="2">
    <source>
        <dbReference type="EMBL" id="GAA1416122.1"/>
    </source>
</evidence>
<keyword evidence="3" id="KW-1185">Reference proteome</keyword>
<protein>
    <submittedName>
        <fullName evidence="2">Uncharacterized protein</fullName>
    </submittedName>
</protein>
<reference evidence="2 3" key="1">
    <citation type="journal article" date="2019" name="Int. J. Syst. Evol. Microbiol.">
        <title>The Global Catalogue of Microorganisms (GCM) 10K type strain sequencing project: providing services to taxonomists for standard genome sequencing and annotation.</title>
        <authorList>
            <consortium name="The Broad Institute Genomics Platform"/>
            <consortium name="The Broad Institute Genome Sequencing Center for Infectious Disease"/>
            <person name="Wu L."/>
            <person name="Ma J."/>
        </authorList>
    </citation>
    <scope>NUCLEOTIDE SEQUENCE [LARGE SCALE GENOMIC DNA]</scope>
    <source>
        <strain evidence="2 3">JCM 11756</strain>
    </source>
</reference>
<proteinExistence type="predicted"/>